<feature type="domain" description="HipA-like C-terminal" evidence="4">
    <location>
        <begin position="167"/>
        <end position="358"/>
    </location>
</feature>
<dbReference type="EMBL" id="LWCR01000003">
    <property type="protein sequence ID" value="OAN31681.1"/>
    <property type="molecule type" value="Genomic_DNA"/>
</dbReference>
<dbReference type="InterPro" id="IPR012893">
    <property type="entry name" value="HipA-like_C"/>
</dbReference>
<keyword evidence="2" id="KW-0808">Transferase</keyword>
<accession>A0A178LL85</accession>
<organism evidence="5 6">
    <name type="scientific">Pseudomonas oryzihabitans</name>
    <dbReference type="NCBI Taxonomy" id="47885"/>
    <lineage>
        <taxon>Bacteria</taxon>
        <taxon>Pseudomonadati</taxon>
        <taxon>Pseudomonadota</taxon>
        <taxon>Gammaproteobacteria</taxon>
        <taxon>Pseudomonadales</taxon>
        <taxon>Pseudomonadaceae</taxon>
        <taxon>Pseudomonas</taxon>
    </lineage>
</organism>
<gene>
    <name evidence="5" type="ORF">A4V15_11505</name>
</gene>
<protein>
    <recommendedName>
        <fullName evidence="4">HipA-like C-terminal domain-containing protein</fullName>
    </recommendedName>
</protein>
<dbReference type="PIRSF" id="PIRSF028135">
    <property type="entry name" value="UCP028135_HipA-like"/>
    <property type="match status" value="1"/>
</dbReference>
<evidence type="ECO:0000256" key="2">
    <source>
        <dbReference type="ARBA" id="ARBA00022679"/>
    </source>
</evidence>
<dbReference type="PANTHER" id="PTHR37419">
    <property type="entry name" value="SERINE/THREONINE-PROTEIN KINASE TOXIN HIPA"/>
    <property type="match status" value="1"/>
</dbReference>
<dbReference type="InterPro" id="IPR052028">
    <property type="entry name" value="HipA_Ser/Thr_kinase"/>
</dbReference>
<evidence type="ECO:0000313" key="5">
    <source>
        <dbReference type="EMBL" id="OAN31681.1"/>
    </source>
</evidence>
<proteinExistence type="inferred from homology"/>
<evidence type="ECO:0000256" key="1">
    <source>
        <dbReference type="ARBA" id="ARBA00010164"/>
    </source>
</evidence>
<dbReference type="GO" id="GO:0004674">
    <property type="term" value="F:protein serine/threonine kinase activity"/>
    <property type="evidence" value="ECO:0007669"/>
    <property type="project" value="TreeGrafter"/>
</dbReference>
<dbReference type="Pfam" id="PF07804">
    <property type="entry name" value="HipA_C"/>
    <property type="match status" value="1"/>
</dbReference>
<evidence type="ECO:0000259" key="4">
    <source>
        <dbReference type="Pfam" id="PF07804"/>
    </source>
</evidence>
<dbReference type="Proteomes" id="UP000078356">
    <property type="component" value="Unassembled WGS sequence"/>
</dbReference>
<sequence length="441" mass="48713">MADLVVQAFVDGHWQDALNIHFDDPGRHPVNSPCSCRYLASFLAQYLTESGPSLQHAVSANLPLSWDVVRLSHWPAFLFDIVPSGAARRFLLPRLALVSGQATQPAFELLARCTLAPIGQLRIREAATIGEEWAPIAFRRDQVIDQGPDFLDHAYAQGALLGSATGAGGDAPKLLLTQGTQGELYLDGTLADDLAARHWLVKFPRNQGRAADQDVLRSEYRYYLAVDSLGLETISVDGLMLEEGRQPSLWLPRFDRRPGAAGLERVAVESIYSLTGTLVPGSYLGHLDAIEALVRVWRASGQDAAIPGLLDEYLLRDLLNQVVGNTDNHGRNAAILRDGEGVRLAPIYDLAPMAMDEQGVTRATRWPAPVEQGGTINWREVCQLLAAWDDPERLWLALRQNAERLRALPDLLQPVLPTSAWEHPTIPLRWLDGYLQKADLR</sequence>
<comment type="caution">
    <text evidence="5">The sequence shown here is derived from an EMBL/GenBank/DDBJ whole genome shotgun (WGS) entry which is preliminary data.</text>
</comment>
<dbReference type="GO" id="GO:0005829">
    <property type="term" value="C:cytosol"/>
    <property type="evidence" value="ECO:0007669"/>
    <property type="project" value="TreeGrafter"/>
</dbReference>
<evidence type="ECO:0000313" key="6">
    <source>
        <dbReference type="Proteomes" id="UP000078356"/>
    </source>
</evidence>
<dbReference type="RefSeq" id="WP_064306893.1">
    <property type="nucleotide sequence ID" value="NZ_LWCR01000003.1"/>
</dbReference>
<keyword evidence="3" id="KW-0418">Kinase</keyword>
<reference evidence="5 6" key="1">
    <citation type="submission" date="2016-04" db="EMBL/GenBank/DDBJ databases">
        <title>Draft Genome Sequences of Staphylococcus capitis Strain H36, S. capitis Strain H65, S. cohnii Strain H62, S. hominis Strain H69, Mycobacterium iranicum Strain H39, Plantibacter sp. Strain H53, Pseudomonas oryzihabitans Strain H72, and Microbacterium sp. Strain H83, isolated from residential settings.</title>
        <authorList>
            <person name="Lymperopoulou D."/>
            <person name="Adams R.I."/>
            <person name="Lindow S."/>
            <person name="Coil D.A."/>
            <person name="Jospin G."/>
            <person name="Eisen J.A."/>
        </authorList>
    </citation>
    <scope>NUCLEOTIDE SEQUENCE [LARGE SCALE GENOMIC DNA]</scope>
    <source>
        <strain evidence="5 6">H72</strain>
    </source>
</reference>
<dbReference type="AlphaFoldDB" id="A0A178LL85"/>
<dbReference type="InterPro" id="IPR016869">
    <property type="entry name" value="UCP028135_HipA-like"/>
</dbReference>
<dbReference type="PANTHER" id="PTHR37419:SF8">
    <property type="entry name" value="TOXIN YJJJ"/>
    <property type="match status" value="1"/>
</dbReference>
<comment type="similarity">
    <text evidence="1">Belongs to the HipA Ser/Thr kinase family.</text>
</comment>
<name>A0A178LL85_9PSED</name>
<evidence type="ECO:0000256" key="3">
    <source>
        <dbReference type="ARBA" id="ARBA00022777"/>
    </source>
</evidence>